<evidence type="ECO:0000256" key="4">
    <source>
        <dbReference type="ARBA" id="ARBA00022679"/>
    </source>
</evidence>
<dbReference type="RefSeq" id="WP_119482716.1">
    <property type="nucleotide sequence ID" value="NZ_QXTG01000002.1"/>
</dbReference>
<keyword evidence="5" id="KW-0418">Kinase</keyword>
<evidence type="ECO:0000256" key="3">
    <source>
        <dbReference type="ARBA" id="ARBA00022553"/>
    </source>
</evidence>
<dbReference type="OrthoDB" id="9816482at2"/>
<evidence type="ECO:0000256" key="7">
    <source>
        <dbReference type="SAM" id="MobiDB-lite"/>
    </source>
</evidence>
<evidence type="ECO:0000313" key="9">
    <source>
        <dbReference type="EMBL" id="RIX28406.1"/>
    </source>
</evidence>
<dbReference type="PRINTS" id="PR00344">
    <property type="entry name" value="BCTRLSENSOR"/>
</dbReference>
<dbReference type="GO" id="GO:0004673">
    <property type="term" value="F:protein histidine kinase activity"/>
    <property type="evidence" value="ECO:0007669"/>
    <property type="project" value="UniProtKB-EC"/>
</dbReference>
<evidence type="ECO:0000256" key="2">
    <source>
        <dbReference type="ARBA" id="ARBA00012438"/>
    </source>
</evidence>
<dbReference type="InterPro" id="IPR003594">
    <property type="entry name" value="HATPase_dom"/>
</dbReference>
<dbReference type="PANTHER" id="PTHR44936:SF9">
    <property type="entry name" value="SENSOR PROTEIN CREC"/>
    <property type="match status" value="1"/>
</dbReference>
<dbReference type="PANTHER" id="PTHR44936">
    <property type="entry name" value="SENSOR PROTEIN CREC"/>
    <property type="match status" value="1"/>
</dbReference>
<dbReference type="EMBL" id="QXTG01000002">
    <property type="protein sequence ID" value="RIX28406.1"/>
    <property type="molecule type" value="Genomic_DNA"/>
</dbReference>
<dbReference type="InterPro" id="IPR004358">
    <property type="entry name" value="Sig_transdc_His_kin-like_C"/>
</dbReference>
<feature type="compositionally biased region" description="Basic and acidic residues" evidence="7">
    <location>
        <begin position="400"/>
        <end position="413"/>
    </location>
</feature>
<dbReference type="SUPFAM" id="SSF55874">
    <property type="entry name" value="ATPase domain of HSP90 chaperone/DNA topoisomerase II/histidine kinase"/>
    <property type="match status" value="2"/>
</dbReference>
<comment type="catalytic activity">
    <reaction evidence="1">
        <text>ATP + protein L-histidine = ADP + protein N-phospho-L-histidine.</text>
        <dbReference type="EC" id="2.7.13.3"/>
    </reaction>
</comment>
<dbReference type="AlphaFoldDB" id="A0A3A1U1S5"/>
<gene>
    <name evidence="9" type="ORF">D1781_13310</name>
</gene>
<comment type="caution">
    <text evidence="9">The sequence shown here is derived from an EMBL/GenBank/DDBJ whole genome shotgun (WGS) entry which is preliminary data.</text>
</comment>
<dbReference type="Proteomes" id="UP000265742">
    <property type="component" value="Unassembled WGS sequence"/>
</dbReference>
<protein>
    <recommendedName>
        <fullName evidence="2">histidine kinase</fullName>
        <ecNumber evidence="2">2.7.13.3</ecNumber>
    </recommendedName>
</protein>
<keyword evidence="4" id="KW-0808">Transferase</keyword>
<accession>A0A3A1U1S5</accession>
<dbReference type="PROSITE" id="PS50109">
    <property type="entry name" value="HIS_KIN"/>
    <property type="match status" value="1"/>
</dbReference>
<evidence type="ECO:0000313" key="10">
    <source>
        <dbReference type="Proteomes" id="UP000265742"/>
    </source>
</evidence>
<organism evidence="9 10">
    <name type="scientific">Amnibacterium setariae</name>
    <dbReference type="NCBI Taxonomy" id="2306585"/>
    <lineage>
        <taxon>Bacteria</taxon>
        <taxon>Bacillati</taxon>
        <taxon>Actinomycetota</taxon>
        <taxon>Actinomycetes</taxon>
        <taxon>Micrococcales</taxon>
        <taxon>Microbacteriaceae</taxon>
        <taxon>Amnibacterium</taxon>
    </lineage>
</organism>
<feature type="region of interest" description="Disordered" evidence="7">
    <location>
        <begin position="400"/>
        <end position="424"/>
    </location>
</feature>
<keyword evidence="3" id="KW-0597">Phosphoprotein</keyword>
<dbReference type="GO" id="GO:0000160">
    <property type="term" value="P:phosphorelay signal transduction system"/>
    <property type="evidence" value="ECO:0007669"/>
    <property type="project" value="UniProtKB-KW"/>
</dbReference>
<reference evidence="10" key="1">
    <citation type="submission" date="2018-09" db="EMBL/GenBank/DDBJ databases">
        <authorList>
            <person name="Kim I."/>
        </authorList>
    </citation>
    <scope>NUCLEOTIDE SEQUENCE [LARGE SCALE GENOMIC DNA]</scope>
    <source>
        <strain evidence="10">DD4a</strain>
    </source>
</reference>
<dbReference type="Gene3D" id="3.30.565.10">
    <property type="entry name" value="Histidine kinase-like ATPase, C-terminal domain"/>
    <property type="match status" value="2"/>
</dbReference>
<dbReference type="InterPro" id="IPR050980">
    <property type="entry name" value="2C_sensor_his_kinase"/>
</dbReference>
<dbReference type="InterPro" id="IPR005467">
    <property type="entry name" value="His_kinase_dom"/>
</dbReference>
<dbReference type="Pfam" id="PF13589">
    <property type="entry name" value="HATPase_c_3"/>
    <property type="match status" value="1"/>
</dbReference>
<dbReference type="SMART" id="SM00387">
    <property type="entry name" value="HATPase_c"/>
    <property type="match status" value="1"/>
</dbReference>
<keyword evidence="10" id="KW-1185">Reference proteome</keyword>
<sequence length="699" mass="77564">MDDVEDSTPRIRFAPSILKRLGEELNPNIDQGLLELVKNAYDADALHCTIELNPDGTDCIIIQDDGRGMSADEIINGWLILGASAKRSSERTHLGRVPAGNKGLGRLAALRIGHRAVMTSATATGPAFTVNLDWDLFDKASTVDEVSVDVQQSRATGTPGTRIEIHNLRHPIGRIEARRLARALVLLADPFSDTPNSFQPTLLSAEYADLAEQVAHRYFDQADFHLSAEVKDGRARATISDWRGNVLWTAEHEEILRARPRSETEPAQATTYQIPNTFFDFWVFILSQETFSSRPVQLSAVREWLQSFGGVHVYVNDLRVAPYGNAGNDWLDLNLSRARSPEDRPSTNTAIGRLRVEDDKDALPQKTDRTGFIETGAFDDLRRFATDALDWLARKRRELSEARRQQKREDAARNARASSEAVRNQIRNIADEGKRLEVEKAFDSYERSRDQENETLRREIQLYRTLSTAGITAATFAHESTGNSLKRISILSNAMKGMLERDVPELYQSKYASVISRVGSAVESLNVLTSATTSLINQDKRRIGRVIPDQIVLNIIDVFEPFLRGRDVLVASEIPTTRRPFLRGSEAALESIVTNLLNNSLSSFERTSGVERKIQLRTASENGNWILHVDDSGPGITDIDPEEIWQAGVTQRPGGTGLGLTIVRDTVLDLNGTVEVQPHGELGGAQFTVSLPALGVVND</sequence>
<feature type="domain" description="Histidine kinase" evidence="8">
    <location>
        <begin position="549"/>
        <end position="695"/>
    </location>
</feature>
<evidence type="ECO:0000259" key="8">
    <source>
        <dbReference type="PROSITE" id="PS50109"/>
    </source>
</evidence>
<keyword evidence="6" id="KW-0902">Two-component regulatory system</keyword>
<proteinExistence type="predicted"/>
<evidence type="ECO:0000256" key="1">
    <source>
        <dbReference type="ARBA" id="ARBA00000085"/>
    </source>
</evidence>
<dbReference type="EC" id="2.7.13.3" evidence="2"/>
<dbReference type="Pfam" id="PF02518">
    <property type="entry name" value="HATPase_c"/>
    <property type="match status" value="1"/>
</dbReference>
<evidence type="ECO:0000256" key="5">
    <source>
        <dbReference type="ARBA" id="ARBA00022777"/>
    </source>
</evidence>
<name>A0A3A1U1S5_9MICO</name>
<evidence type="ECO:0000256" key="6">
    <source>
        <dbReference type="ARBA" id="ARBA00023012"/>
    </source>
</evidence>
<dbReference type="InterPro" id="IPR036890">
    <property type="entry name" value="HATPase_C_sf"/>
</dbReference>